<keyword evidence="13" id="KW-0597">Phosphoprotein</keyword>
<keyword evidence="7 13" id="KW-0547">Nucleotide-binding</keyword>
<evidence type="ECO:0000256" key="13">
    <source>
        <dbReference type="HAMAP-Rule" id="MF_00065"/>
    </source>
</evidence>
<comment type="similarity">
    <text evidence="4 13 14">Belongs to the APS kinase family.</text>
</comment>
<evidence type="ECO:0000256" key="6">
    <source>
        <dbReference type="ARBA" id="ARBA00022679"/>
    </source>
</evidence>
<dbReference type="HAMAP" id="MF_00065">
    <property type="entry name" value="Adenylyl_sulf_kinase"/>
    <property type="match status" value="1"/>
</dbReference>
<protein>
    <recommendedName>
        <fullName evidence="5 13">Adenylyl-sulfate kinase</fullName>
        <ecNumber evidence="5 13">2.7.1.25</ecNumber>
    </recommendedName>
    <alternativeName>
        <fullName evidence="11 13">APS kinase</fullName>
    </alternativeName>
    <alternativeName>
        <fullName evidence="12 13">ATP adenosine-5'-phosphosulfate 3'-phosphotransferase</fullName>
    </alternativeName>
    <alternativeName>
        <fullName evidence="10 13">Adenosine-5'-phosphosulfate kinase</fullName>
    </alternativeName>
</protein>
<dbReference type="SUPFAM" id="SSF52540">
    <property type="entry name" value="P-loop containing nucleoside triphosphate hydrolases"/>
    <property type="match status" value="1"/>
</dbReference>
<evidence type="ECO:0000313" key="17">
    <source>
        <dbReference type="Proteomes" id="UP000617979"/>
    </source>
</evidence>
<dbReference type="RefSeq" id="WP_188432941.1">
    <property type="nucleotide sequence ID" value="NZ_BMEX01000010.1"/>
</dbReference>
<comment type="function">
    <text evidence="2 13 14">Catalyzes the synthesis of activated sulfate.</text>
</comment>
<keyword evidence="17" id="KW-1185">Reference proteome</keyword>
<dbReference type="CDD" id="cd02027">
    <property type="entry name" value="APSK"/>
    <property type="match status" value="1"/>
</dbReference>
<evidence type="ECO:0000256" key="14">
    <source>
        <dbReference type="RuleBase" id="RU004347"/>
    </source>
</evidence>
<dbReference type="PANTHER" id="PTHR11055">
    <property type="entry name" value="BIFUNCTIONAL 3'-PHOSPHOADENOSINE 5'-PHOSPHOSULFATE SYNTHASE"/>
    <property type="match status" value="1"/>
</dbReference>
<dbReference type="Proteomes" id="UP000617979">
    <property type="component" value="Unassembled WGS sequence"/>
</dbReference>
<dbReference type="NCBIfam" id="TIGR00455">
    <property type="entry name" value="apsK"/>
    <property type="match status" value="1"/>
</dbReference>
<comment type="catalytic activity">
    <reaction evidence="1 13 14">
        <text>adenosine 5'-phosphosulfate + ATP = 3'-phosphoadenylyl sulfate + ADP + H(+)</text>
        <dbReference type="Rhea" id="RHEA:24152"/>
        <dbReference type="ChEBI" id="CHEBI:15378"/>
        <dbReference type="ChEBI" id="CHEBI:30616"/>
        <dbReference type="ChEBI" id="CHEBI:58243"/>
        <dbReference type="ChEBI" id="CHEBI:58339"/>
        <dbReference type="ChEBI" id="CHEBI:456216"/>
        <dbReference type="EC" id="2.7.1.25"/>
    </reaction>
</comment>
<evidence type="ECO:0000256" key="8">
    <source>
        <dbReference type="ARBA" id="ARBA00022777"/>
    </source>
</evidence>
<proteinExistence type="inferred from homology"/>
<dbReference type="EMBL" id="BMEX01000010">
    <property type="protein sequence ID" value="GGA51621.1"/>
    <property type="molecule type" value="Genomic_DNA"/>
</dbReference>
<evidence type="ECO:0000256" key="5">
    <source>
        <dbReference type="ARBA" id="ARBA00012121"/>
    </source>
</evidence>
<reference evidence="17" key="1">
    <citation type="journal article" date="2019" name="Int. J. Syst. Evol. Microbiol.">
        <title>The Global Catalogue of Microorganisms (GCM) 10K type strain sequencing project: providing services to taxonomists for standard genome sequencing and annotation.</title>
        <authorList>
            <consortium name="The Broad Institute Genomics Platform"/>
            <consortium name="The Broad Institute Genome Sequencing Center for Infectious Disease"/>
            <person name="Wu L."/>
            <person name="Ma J."/>
        </authorList>
    </citation>
    <scope>NUCLEOTIDE SEQUENCE [LARGE SCALE GENOMIC DNA]</scope>
    <source>
        <strain evidence="17">CGMCC 1.12404</strain>
    </source>
</reference>
<dbReference type="PANTHER" id="PTHR11055:SF1">
    <property type="entry name" value="PAPS SYNTHETASE, ISOFORM D"/>
    <property type="match status" value="1"/>
</dbReference>
<comment type="pathway">
    <text evidence="3 13 14">Sulfur metabolism; hydrogen sulfide biosynthesis; sulfite from sulfate: step 2/3.</text>
</comment>
<keyword evidence="9 13" id="KW-0067">ATP-binding</keyword>
<feature type="binding site" evidence="13">
    <location>
        <begin position="32"/>
        <end position="39"/>
    </location>
    <ligand>
        <name>ATP</name>
        <dbReference type="ChEBI" id="CHEBI:30616"/>
    </ligand>
</feature>
<comment type="caution">
    <text evidence="16">The sequence shown here is derived from an EMBL/GenBank/DDBJ whole genome shotgun (WGS) entry which is preliminary data.</text>
</comment>
<dbReference type="Gene3D" id="3.40.50.300">
    <property type="entry name" value="P-loop containing nucleotide triphosphate hydrolases"/>
    <property type="match status" value="1"/>
</dbReference>
<evidence type="ECO:0000259" key="15">
    <source>
        <dbReference type="Pfam" id="PF01583"/>
    </source>
</evidence>
<dbReference type="GO" id="GO:0016301">
    <property type="term" value="F:kinase activity"/>
    <property type="evidence" value="ECO:0007669"/>
    <property type="project" value="UniProtKB-KW"/>
</dbReference>
<evidence type="ECO:0000256" key="11">
    <source>
        <dbReference type="ARBA" id="ARBA00031393"/>
    </source>
</evidence>
<dbReference type="InterPro" id="IPR059117">
    <property type="entry name" value="APS_kinase_dom"/>
</dbReference>
<dbReference type="NCBIfam" id="NF003013">
    <property type="entry name" value="PRK03846.1"/>
    <property type="match status" value="1"/>
</dbReference>
<evidence type="ECO:0000256" key="10">
    <source>
        <dbReference type="ARBA" id="ARBA00029724"/>
    </source>
</evidence>
<evidence type="ECO:0000256" key="4">
    <source>
        <dbReference type="ARBA" id="ARBA00007008"/>
    </source>
</evidence>
<evidence type="ECO:0000256" key="7">
    <source>
        <dbReference type="ARBA" id="ARBA00022741"/>
    </source>
</evidence>
<evidence type="ECO:0000313" key="16">
    <source>
        <dbReference type="EMBL" id="GGA51621.1"/>
    </source>
</evidence>
<sequence length="201" mass="22766">MKPSIVWHEAAVSKEDRRQINGHGSAVLWFTGLSGSGKSTLANATDRYLSRLGVNSCVLDGDNIRHGLNRDLGFTEADRKENIRRIGEVAKLFVNSGQFALTALISPYRKDREAVRRMLDEGDFIEIYVKCSLDECKRRDPKGLYQRAMRGEIPQFTGISAPYEEPVSPELVLDSERWSVEDSVDRILEWLQERNLIPRGG</sequence>
<name>A0ABQ1GWX7_9BACL</name>
<organism evidence="16 17">
    <name type="scientific">Kroppenstedtia guangzhouensis</name>
    <dbReference type="NCBI Taxonomy" id="1274356"/>
    <lineage>
        <taxon>Bacteria</taxon>
        <taxon>Bacillati</taxon>
        <taxon>Bacillota</taxon>
        <taxon>Bacilli</taxon>
        <taxon>Bacillales</taxon>
        <taxon>Thermoactinomycetaceae</taxon>
        <taxon>Kroppenstedtia</taxon>
    </lineage>
</organism>
<accession>A0ABQ1GWX7</accession>
<dbReference type="InterPro" id="IPR027417">
    <property type="entry name" value="P-loop_NTPase"/>
</dbReference>
<gene>
    <name evidence="16" type="primary">yisZ</name>
    <name evidence="13" type="synonym">cysC</name>
    <name evidence="16" type="ORF">GCM10007416_25940</name>
</gene>
<evidence type="ECO:0000256" key="2">
    <source>
        <dbReference type="ARBA" id="ARBA00002632"/>
    </source>
</evidence>
<dbReference type="EC" id="2.7.1.25" evidence="5 13"/>
<dbReference type="Pfam" id="PF01583">
    <property type="entry name" value="APS_kinase"/>
    <property type="match status" value="1"/>
</dbReference>
<keyword evidence="6 13" id="KW-0808">Transferase</keyword>
<evidence type="ECO:0000256" key="1">
    <source>
        <dbReference type="ARBA" id="ARBA00001823"/>
    </source>
</evidence>
<dbReference type="InterPro" id="IPR002891">
    <property type="entry name" value="APS"/>
</dbReference>
<feature type="domain" description="APS kinase" evidence="15">
    <location>
        <begin position="25"/>
        <end position="174"/>
    </location>
</feature>
<evidence type="ECO:0000256" key="9">
    <source>
        <dbReference type="ARBA" id="ARBA00022840"/>
    </source>
</evidence>
<evidence type="ECO:0000256" key="3">
    <source>
        <dbReference type="ARBA" id="ARBA00004806"/>
    </source>
</evidence>
<feature type="active site" description="Phosphoserine intermediate" evidence="13">
    <location>
        <position position="106"/>
    </location>
</feature>
<keyword evidence="8 13" id="KW-0418">Kinase</keyword>
<evidence type="ECO:0000256" key="12">
    <source>
        <dbReference type="ARBA" id="ARBA00031464"/>
    </source>
</evidence>